<evidence type="ECO:0000256" key="1">
    <source>
        <dbReference type="SAM" id="Phobius"/>
    </source>
</evidence>
<keyword evidence="1" id="KW-0812">Transmembrane</keyword>
<organism evidence="2 3">
    <name type="scientific">Aeromonas caviae</name>
    <name type="common">Aeromonas punctata</name>
    <dbReference type="NCBI Taxonomy" id="648"/>
    <lineage>
        <taxon>Bacteria</taxon>
        <taxon>Pseudomonadati</taxon>
        <taxon>Pseudomonadota</taxon>
        <taxon>Gammaproteobacteria</taxon>
        <taxon>Aeromonadales</taxon>
        <taxon>Aeromonadaceae</taxon>
        <taxon>Aeromonas</taxon>
    </lineage>
</organism>
<keyword evidence="2" id="KW-0614">Plasmid</keyword>
<keyword evidence="1" id="KW-0472">Membrane</keyword>
<dbReference type="Proteomes" id="UP001218423">
    <property type="component" value="Plasmid pAC1520"/>
</dbReference>
<dbReference type="AlphaFoldDB" id="A0AAJ6CT71"/>
<dbReference type="RefSeq" id="WP_128344391.1">
    <property type="nucleotide sequence ID" value="NZ_CAWOMG010000210.1"/>
</dbReference>
<keyword evidence="1" id="KW-1133">Transmembrane helix</keyword>
<feature type="transmembrane region" description="Helical" evidence="1">
    <location>
        <begin position="139"/>
        <end position="162"/>
    </location>
</feature>
<evidence type="ECO:0000313" key="2">
    <source>
        <dbReference type="EMBL" id="WFG00235.1"/>
    </source>
</evidence>
<reference evidence="2" key="1">
    <citation type="submission" date="2023-03" db="EMBL/GenBank/DDBJ databases">
        <title>Aeromonas caviae strain AC1520.</title>
        <authorList>
            <person name="Xie T."/>
            <person name="Zhang Q."/>
            <person name="Deng J."/>
            <person name="Li X."/>
        </authorList>
    </citation>
    <scope>NUCLEOTIDE SEQUENCE</scope>
    <source>
        <strain evidence="2">AC1520</strain>
        <plasmid evidence="2">pAC1520</plasmid>
    </source>
</reference>
<geneLocation type="plasmid" evidence="2 3">
    <name>pAC1520</name>
</geneLocation>
<proteinExistence type="predicted"/>
<protein>
    <submittedName>
        <fullName evidence="2">Uncharacterized protein</fullName>
    </submittedName>
</protein>
<gene>
    <name evidence="2" type="ORF">P5S46_22330</name>
</gene>
<dbReference type="EMBL" id="CP120943">
    <property type="protein sequence ID" value="WFG00235.1"/>
    <property type="molecule type" value="Genomic_DNA"/>
</dbReference>
<accession>A0AAJ6CT71</accession>
<sequence length="163" mass="18108">MGAANNVPELGLQQYQLLYQVLLGDIDMVLRKAEDLQQNMPNQEAMLLMLGKMGRLTDMSAGQIEQFTRVSLELTQALETFERQNHDFISIHKSTLDAMNSELRAIGQHEQKMIISELQTQLNASIAAQIGQMRTNYRLIAIAGIVSFITGLLTSSLLSVTIG</sequence>
<name>A0AAJ6CT71_AERCA</name>
<evidence type="ECO:0000313" key="3">
    <source>
        <dbReference type="Proteomes" id="UP001218423"/>
    </source>
</evidence>